<dbReference type="GO" id="GO:0097038">
    <property type="term" value="C:perinuclear endoplasmic reticulum"/>
    <property type="evidence" value="ECO:0007669"/>
    <property type="project" value="TreeGrafter"/>
</dbReference>
<evidence type="ECO:0000313" key="4">
    <source>
        <dbReference type="EMBL" id="VDO13723.1"/>
    </source>
</evidence>
<dbReference type="SUPFAM" id="SSF144000">
    <property type="entry name" value="Oxysterol-binding protein-like"/>
    <property type="match status" value="1"/>
</dbReference>
<dbReference type="Proteomes" id="UP000278807">
    <property type="component" value="Unassembled WGS sequence"/>
</dbReference>
<keyword evidence="2" id="KW-0597">Phosphoprotein</keyword>
<keyword evidence="3" id="KW-0175">Coiled coil</keyword>
<evidence type="ECO:0000313" key="5">
    <source>
        <dbReference type="Proteomes" id="UP000278807"/>
    </source>
</evidence>
<proteinExistence type="inferred from homology"/>
<comment type="similarity">
    <text evidence="1">Belongs to the OSBP family.</text>
</comment>
<feature type="coiled-coil region" evidence="3">
    <location>
        <begin position="61"/>
        <end position="88"/>
    </location>
</feature>
<dbReference type="SMR" id="A0A0R3TXT6"/>
<dbReference type="InterPro" id="IPR000648">
    <property type="entry name" value="Oxysterol-bd"/>
</dbReference>
<evidence type="ECO:0000256" key="1">
    <source>
        <dbReference type="ARBA" id="ARBA00008842"/>
    </source>
</evidence>
<reference evidence="4 5" key="2">
    <citation type="submission" date="2018-11" db="EMBL/GenBank/DDBJ databases">
        <authorList>
            <consortium name="Pathogen Informatics"/>
        </authorList>
    </citation>
    <scope>NUCLEOTIDE SEQUENCE [LARGE SCALE GENOMIC DNA]</scope>
</reference>
<dbReference type="PANTHER" id="PTHR10972">
    <property type="entry name" value="OXYSTEROL-BINDING PROTEIN-RELATED"/>
    <property type="match status" value="1"/>
</dbReference>
<accession>A0A0R3TXT6</accession>
<evidence type="ECO:0000313" key="6">
    <source>
        <dbReference type="WBParaSite" id="HNAJ_0001268101-mRNA-1"/>
    </source>
</evidence>
<dbReference type="GO" id="GO:0005886">
    <property type="term" value="C:plasma membrane"/>
    <property type="evidence" value="ECO:0007669"/>
    <property type="project" value="TreeGrafter"/>
</dbReference>
<dbReference type="WBParaSite" id="HNAJ_0001268101-mRNA-1">
    <property type="protein sequence ID" value="HNAJ_0001268101-mRNA-1"/>
    <property type="gene ID" value="HNAJ_0001268101"/>
</dbReference>
<sequence length="157" mass="18320">MDSLFFSSCIFCLLEDPMPANAQFFYGFTQFAIELNEPPAQDAVSSGRLPITDSRRRPDIRLLELGRVEEAEAENKRMEDEQRRRLRSYNSKELDLTTAWKPLWFTVFELNFEYELCKLIMIESVEEEGARRGKCIRALGKIRIRYASMGLHRACIV</sequence>
<dbReference type="OrthoDB" id="1854502at2759"/>
<evidence type="ECO:0000256" key="2">
    <source>
        <dbReference type="ARBA" id="ARBA00022553"/>
    </source>
</evidence>
<keyword evidence="5" id="KW-1185">Reference proteome</keyword>
<name>A0A0R3TXT6_RODNA</name>
<reference evidence="6" key="1">
    <citation type="submission" date="2017-02" db="UniProtKB">
        <authorList>
            <consortium name="WormBaseParasite"/>
        </authorList>
    </citation>
    <scope>IDENTIFICATION</scope>
</reference>
<dbReference type="InterPro" id="IPR037239">
    <property type="entry name" value="OSBP_sf"/>
</dbReference>
<evidence type="ECO:0000256" key="3">
    <source>
        <dbReference type="SAM" id="Coils"/>
    </source>
</evidence>
<dbReference type="GO" id="GO:0032934">
    <property type="term" value="F:sterol binding"/>
    <property type="evidence" value="ECO:0007669"/>
    <property type="project" value="TreeGrafter"/>
</dbReference>
<organism evidence="6">
    <name type="scientific">Rodentolepis nana</name>
    <name type="common">Dwarf tapeworm</name>
    <name type="synonym">Hymenolepis nana</name>
    <dbReference type="NCBI Taxonomy" id="102285"/>
    <lineage>
        <taxon>Eukaryota</taxon>
        <taxon>Metazoa</taxon>
        <taxon>Spiralia</taxon>
        <taxon>Lophotrochozoa</taxon>
        <taxon>Platyhelminthes</taxon>
        <taxon>Cestoda</taxon>
        <taxon>Eucestoda</taxon>
        <taxon>Cyclophyllidea</taxon>
        <taxon>Hymenolepididae</taxon>
        <taxon>Rodentolepis</taxon>
    </lineage>
</organism>
<dbReference type="EMBL" id="UZAE01014535">
    <property type="protein sequence ID" value="VDO13723.1"/>
    <property type="molecule type" value="Genomic_DNA"/>
</dbReference>
<dbReference type="AlphaFoldDB" id="A0A0R3TXT6"/>
<dbReference type="Pfam" id="PF01237">
    <property type="entry name" value="Oxysterol_BP"/>
    <property type="match status" value="1"/>
</dbReference>
<dbReference type="GO" id="GO:0005829">
    <property type="term" value="C:cytosol"/>
    <property type="evidence" value="ECO:0007669"/>
    <property type="project" value="TreeGrafter"/>
</dbReference>
<protein>
    <submittedName>
        <fullName evidence="6">Transmembrane protein</fullName>
    </submittedName>
</protein>
<dbReference type="STRING" id="102285.A0A0R3TXT6"/>
<dbReference type="PANTHER" id="PTHR10972:SF205">
    <property type="entry name" value="OXYSTEROL-BINDING PROTEIN 1"/>
    <property type="match status" value="1"/>
</dbReference>
<gene>
    <name evidence="4" type="ORF">HNAJ_LOCUS12659</name>
</gene>